<feature type="transmembrane region" description="Helical" evidence="7">
    <location>
        <begin position="241"/>
        <end position="261"/>
    </location>
</feature>
<feature type="domain" description="Major facilitator superfamily (MFS) profile" evidence="8">
    <location>
        <begin position="47"/>
        <end position="494"/>
    </location>
</feature>
<dbReference type="InterPro" id="IPR011701">
    <property type="entry name" value="MFS"/>
</dbReference>
<keyword evidence="5 7" id="KW-0472">Membrane</keyword>
<gene>
    <name evidence="9" type="ORF">ACFFV7_43795</name>
</gene>
<feature type="transmembrane region" description="Helical" evidence="7">
    <location>
        <begin position="45"/>
        <end position="69"/>
    </location>
</feature>
<comment type="subcellular location">
    <subcellularLocation>
        <location evidence="1">Cell membrane</location>
        <topology evidence="1">Multi-pass membrane protein</topology>
    </subcellularLocation>
</comment>
<dbReference type="PANTHER" id="PTHR42718:SF9">
    <property type="entry name" value="MAJOR FACILITATOR SUPERFAMILY MULTIDRUG TRANSPORTER MFSC"/>
    <property type="match status" value="1"/>
</dbReference>
<feature type="transmembrane region" description="Helical" evidence="7">
    <location>
        <begin position="81"/>
        <end position="101"/>
    </location>
</feature>
<feature type="transmembrane region" description="Helical" evidence="7">
    <location>
        <begin position="201"/>
        <end position="220"/>
    </location>
</feature>
<feature type="transmembrane region" description="Helical" evidence="7">
    <location>
        <begin position="113"/>
        <end position="138"/>
    </location>
</feature>
<organism evidence="9 10">
    <name type="scientific">Nonomuraea spiralis</name>
    <dbReference type="NCBI Taxonomy" id="46182"/>
    <lineage>
        <taxon>Bacteria</taxon>
        <taxon>Bacillati</taxon>
        <taxon>Actinomycetota</taxon>
        <taxon>Actinomycetes</taxon>
        <taxon>Streptosporangiales</taxon>
        <taxon>Streptosporangiaceae</taxon>
        <taxon>Nonomuraea</taxon>
    </lineage>
</organism>
<accession>A0ABV5IUF8</accession>
<keyword evidence="2" id="KW-0813">Transport</keyword>
<feature type="region of interest" description="Disordered" evidence="6">
    <location>
        <begin position="1"/>
        <end position="30"/>
    </location>
</feature>
<evidence type="ECO:0000256" key="3">
    <source>
        <dbReference type="ARBA" id="ARBA00022692"/>
    </source>
</evidence>
<dbReference type="InterPro" id="IPR036259">
    <property type="entry name" value="MFS_trans_sf"/>
</dbReference>
<feature type="transmembrane region" description="Helical" evidence="7">
    <location>
        <begin position="144"/>
        <end position="162"/>
    </location>
</feature>
<protein>
    <submittedName>
        <fullName evidence="9">MFS transporter</fullName>
    </submittedName>
</protein>
<feature type="transmembrane region" description="Helical" evidence="7">
    <location>
        <begin position="368"/>
        <end position="386"/>
    </location>
</feature>
<dbReference type="PROSITE" id="PS50850">
    <property type="entry name" value="MFS"/>
    <property type="match status" value="1"/>
</dbReference>
<evidence type="ECO:0000256" key="5">
    <source>
        <dbReference type="ARBA" id="ARBA00023136"/>
    </source>
</evidence>
<dbReference type="Gene3D" id="1.20.1250.20">
    <property type="entry name" value="MFS general substrate transporter like domains"/>
    <property type="match status" value="1"/>
</dbReference>
<dbReference type="PANTHER" id="PTHR42718">
    <property type="entry name" value="MAJOR FACILITATOR SUPERFAMILY MULTIDRUG TRANSPORTER MFSC"/>
    <property type="match status" value="1"/>
</dbReference>
<dbReference type="SUPFAM" id="SSF103473">
    <property type="entry name" value="MFS general substrate transporter"/>
    <property type="match status" value="1"/>
</dbReference>
<evidence type="ECO:0000259" key="8">
    <source>
        <dbReference type="PROSITE" id="PS50850"/>
    </source>
</evidence>
<dbReference type="Pfam" id="PF07690">
    <property type="entry name" value="MFS_1"/>
    <property type="match status" value="1"/>
</dbReference>
<evidence type="ECO:0000256" key="4">
    <source>
        <dbReference type="ARBA" id="ARBA00022989"/>
    </source>
</evidence>
<dbReference type="RefSeq" id="WP_189648451.1">
    <property type="nucleotide sequence ID" value="NZ_BMRC01000007.1"/>
</dbReference>
<feature type="transmembrane region" description="Helical" evidence="7">
    <location>
        <begin position="435"/>
        <end position="457"/>
    </location>
</feature>
<evidence type="ECO:0000256" key="1">
    <source>
        <dbReference type="ARBA" id="ARBA00004651"/>
    </source>
</evidence>
<feature type="transmembrane region" description="Helical" evidence="7">
    <location>
        <begin position="333"/>
        <end position="356"/>
    </location>
</feature>
<evidence type="ECO:0000256" key="6">
    <source>
        <dbReference type="SAM" id="MobiDB-lite"/>
    </source>
</evidence>
<keyword evidence="4 7" id="KW-1133">Transmembrane helix</keyword>
<feature type="transmembrane region" description="Helical" evidence="7">
    <location>
        <begin position="469"/>
        <end position="489"/>
    </location>
</feature>
<name>A0ABV5IUF8_9ACTN</name>
<evidence type="ECO:0000313" key="10">
    <source>
        <dbReference type="Proteomes" id="UP001589647"/>
    </source>
</evidence>
<proteinExistence type="predicted"/>
<dbReference type="Gene3D" id="1.20.1720.10">
    <property type="entry name" value="Multidrug resistance protein D"/>
    <property type="match status" value="1"/>
</dbReference>
<evidence type="ECO:0000313" key="9">
    <source>
        <dbReference type="EMBL" id="MFB9208168.1"/>
    </source>
</evidence>
<dbReference type="PRINTS" id="PR01036">
    <property type="entry name" value="TCRTETB"/>
</dbReference>
<feature type="transmembrane region" description="Helical" evidence="7">
    <location>
        <begin position="305"/>
        <end position="327"/>
    </location>
</feature>
<sequence>MSADHHESPGPATPDAGPRDRPGSRGAPGAVEPATWRELLGREHLGAAVVLAGGVLAGAINIYLAASLLPTAVADLGGASFYAWNMTVYLVAMVVATMLTGRSLSLWGHVGSYLAGFGTFAVGSLACAVSPVMAVLLVSRGIQGLGAGLLSGLGFAVIRSALPSRLWTRGTALMSAMYGVGNFAGPALGGLFAQFGAWRPAFVAMAVLGVGCGALVPRALPRTQRPERSERPGGGRGSVPVGALSLVTAAAGAVSVAGIVTGTLAKAAVIGVALLLMGGFVLQERRGGSRILPRATYQRGSSLKWVYLTIGVLTFGVAVESFLPLFGQRLAGLPPLVAGFFAAAVSLGWSVTQIAGSSVTGHRAVRRLRVLGPVLLAAGLLVQGLLQRADTPGWLVLVWVPVLFAAGAGIGLAYPHLSVAAMSSTRDPEEGGRAAAAIATVTSLSIAFGTAIAGILVNLGDGSMLDAARYVLFGFAAICATGALTAHAANRSNRAESIAAAPLPQDR</sequence>
<evidence type="ECO:0000256" key="2">
    <source>
        <dbReference type="ARBA" id="ARBA00022448"/>
    </source>
</evidence>
<feature type="transmembrane region" description="Helical" evidence="7">
    <location>
        <begin position="392"/>
        <end position="414"/>
    </location>
</feature>
<keyword evidence="3 7" id="KW-0812">Transmembrane</keyword>
<comment type="caution">
    <text evidence="9">The sequence shown here is derived from an EMBL/GenBank/DDBJ whole genome shotgun (WGS) entry which is preliminary data.</text>
</comment>
<reference evidence="9 10" key="1">
    <citation type="submission" date="2024-09" db="EMBL/GenBank/DDBJ databases">
        <authorList>
            <person name="Sun Q."/>
            <person name="Mori K."/>
        </authorList>
    </citation>
    <scope>NUCLEOTIDE SEQUENCE [LARGE SCALE GENOMIC DNA]</scope>
    <source>
        <strain evidence="9 10">CCM 3426</strain>
    </source>
</reference>
<dbReference type="EMBL" id="JBHMEI010000067">
    <property type="protein sequence ID" value="MFB9208168.1"/>
    <property type="molecule type" value="Genomic_DNA"/>
</dbReference>
<feature type="transmembrane region" description="Helical" evidence="7">
    <location>
        <begin position="267"/>
        <end position="284"/>
    </location>
</feature>
<evidence type="ECO:0000256" key="7">
    <source>
        <dbReference type="SAM" id="Phobius"/>
    </source>
</evidence>
<dbReference type="Proteomes" id="UP001589647">
    <property type="component" value="Unassembled WGS sequence"/>
</dbReference>
<keyword evidence="10" id="KW-1185">Reference proteome</keyword>
<dbReference type="InterPro" id="IPR020846">
    <property type="entry name" value="MFS_dom"/>
</dbReference>